<evidence type="ECO:0000256" key="2">
    <source>
        <dbReference type="ARBA" id="ARBA00022490"/>
    </source>
</evidence>
<dbReference type="EMBL" id="BONH01000028">
    <property type="protein sequence ID" value="GIG00339.1"/>
    <property type="molecule type" value="Genomic_DNA"/>
</dbReference>
<dbReference type="RefSeq" id="WP_203832096.1">
    <property type="nucleotide sequence ID" value="NZ_BONH01000028.1"/>
</dbReference>
<dbReference type="PRINTS" id="PR00107">
    <property type="entry name" value="PHOSPHOCPHPR"/>
</dbReference>
<name>A0A8J3KN86_9ACTN</name>
<feature type="domain" description="HPr" evidence="4">
    <location>
        <begin position="2"/>
        <end position="86"/>
    </location>
</feature>
<gene>
    <name evidence="5" type="ORF">Cci01nite_54320</name>
</gene>
<sequence length="86" mass="8613">MPESSETTVVLPAHLHARPAGQVVVTAAKFTSTVEIVYGAKTANARGVLALLSLGATAGETVTVRATGPDAPQATEAVATALRTTA</sequence>
<dbReference type="PANTHER" id="PTHR33705:SF2">
    <property type="entry name" value="PHOSPHOCARRIER PROTEIN NPR"/>
    <property type="match status" value="1"/>
</dbReference>
<dbReference type="AlphaFoldDB" id="A0A8J3KN86"/>
<dbReference type="GO" id="GO:0009401">
    <property type="term" value="P:phosphoenolpyruvate-dependent sugar phosphotransferase system"/>
    <property type="evidence" value="ECO:0007669"/>
    <property type="project" value="UniProtKB-KW"/>
</dbReference>
<dbReference type="NCBIfam" id="TIGR01003">
    <property type="entry name" value="PTS_HPr_family"/>
    <property type="match status" value="1"/>
</dbReference>
<dbReference type="Proteomes" id="UP000659904">
    <property type="component" value="Unassembled WGS sequence"/>
</dbReference>
<accession>A0A8J3KN86</accession>
<dbReference type="Pfam" id="PF00381">
    <property type="entry name" value="PTS-HPr"/>
    <property type="match status" value="1"/>
</dbReference>
<keyword evidence="6" id="KW-1185">Reference proteome</keyword>
<comment type="subcellular location">
    <subcellularLocation>
        <location evidence="1">Cytoplasm</location>
    </subcellularLocation>
</comment>
<protein>
    <recommendedName>
        <fullName evidence="4">HPr domain-containing protein</fullName>
    </recommendedName>
</protein>
<evidence type="ECO:0000256" key="1">
    <source>
        <dbReference type="ARBA" id="ARBA00004496"/>
    </source>
</evidence>
<keyword evidence="2" id="KW-0963">Cytoplasm</keyword>
<dbReference type="Gene3D" id="3.30.1340.10">
    <property type="entry name" value="HPr-like"/>
    <property type="match status" value="1"/>
</dbReference>
<dbReference type="InterPro" id="IPR035895">
    <property type="entry name" value="HPr-like_sf"/>
</dbReference>
<reference evidence="5 6" key="1">
    <citation type="submission" date="2021-01" db="EMBL/GenBank/DDBJ databases">
        <title>Whole genome shotgun sequence of Catellatospora citrea NBRC 14495.</title>
        <authorList>
            <person name="Komaki H."/>
            <person name="Tamura T."/>
        </authorList>
    </citation>
    <scope>NUCLEOTIDE SEQUENCE [LARGE SCALE GENOMIC DNA]</scope>
    <source>
        <strain evidence="5 6">NBRC 14495</strain>
    </source>
</reference>
<dbReference type="GO" id="GO:0005737">
    <property type="term" value="C:cytoplasm"/>
    <property type="evidence" value="ECO:0007669"/>
    <property type="project" value="UniProtKB-SubCell"/>
</dbReference>
<dbReference type="PROSITE" id="PS51350">
    <property type="entry name" value="PTS_HPR_DOM"/>
    <property type="match status" value="1"/>
</dbReference>
<keyword evidence="3" id="KW-0598">Phosphotransferase system</keyword>
<dbReference type="CDD" id="cd00367">
    <property type="entry name" value="PTS-HPr_like"/>
    <property type="match status" value="1"/>
</dbReference>
<comment type="caution">
    <text evidence="5">The sequence shown here is derived from an EMBL/GenBank/DDBJ whole genome shotgun (WGS) entry which is preliminary data.</text>
</comment>
<evidence type="ECO:0000256" key="3">
    <source>
        <dbReference type="ARBA" id="ARBA00022683"/>
    </source>
</evidence>
<dbReference type="InterPro" id="IPR000032">
    <property type="entry name" value="HPr-like"/>
</dbReference>
<dbReference type="SUPFAM" id="SSF55594">
    <property type="entry name" value="HPr-like"/>
    <property type="match status" value="1"/>
</dbReference>
<proteinExistence type="predicted"/>
<evidence type="ECO:0000313" key="6">
    <source>
        <dbReference type="Proteomes" id="UP000659904"/>
    </source>
</evidence>
<evidence type="ECO:0000259" key="4">
    <source>
        <dbReference type="PROSITE" id="PS51350"/>
    </source>
</evidence>
<dbReference type="PANTHER" id="PTHR33705">
    <property type="entry name" value="PHOSPHOCARRIER PROTEIN HPR"/>
    <property type="match status" value="1"/>
</dbReference>
<evidence type="ECO:0000313" key="5">
    <source>
        <dbReference type="EMBL" id="GIG00339.1"/>
    </source>
</evidence>
<dbReference type="InterPro" id="IPR050399">
    <property type="entry name" value="HPr"/>
</dbReference>
<organism evidence="5 6">
    <name type="scientific">Catellatospora citrea</name>
    <dbReference type="NCBI Taxonomy" id="53366"/>
    <lineage>
        <taxon>Bacteria</taxon>
        <taxon>Bacillati</taxon>
        <taxon>Actinomycetota</taxon>
        <taxon>Actinomycetes</taxon>
        <taxon>Micromonosporales</taxon>
        <taxon>Micromonosporaceae</taxon>
        <taxon>Catellatospora</taxon>
    </lineage>
</organism>